<comment type="caution">
    <text evidence="6">The sequence shown here is derived from an EMBL/GenBank/DDBJ whole genome shotgun (WGS) entry which is preliminary data.</text>
</comment>
<keyword evidence="2 5" id="KW-0812">Transmembrane</keyword>
<accession>A0ABT3IJF7</accession>
<dbReference type="Proteomes" id="UP001207742">
    <property type="component" value="Unassembled WGS sequence"/>
</dbReference>
<evidence type="ECO:0000313" key="6">
    <source>
        <dbReference type="EMBL" id="MCW3484079.1"/>
    </source>
</evidence>
<comment type="subcellular location">
    <subcellularLocation>
        <location evidence="1">Membrane</location>
        <topology evidence="1">Multi-pass membrane protein</topology>
    </subcellularLocation>
</comment>
<organism evidence="6 7">
    <name type="scientific">Chitinophaga nivalis</name>
    <dbReference type="NCBI Taxonomy" id="2991709"/>
    <lineage>
        <taxon>Bacteria</taxon>
        <taxon>Pseudomonadati</taxon>
        <taxon>Bacteroidota</taxon>
        <taxon>Chitinophagia</taxon>
        <taxon>Chitinophagales</taxon>
        <taxon>Chitinophagaceae</taxon>
        <taxon>Chitinophaga</taxon>
    </lineage>
</organism>
<evidence type="ECO:0000256" key="3">
    <source>
        <dbReference type="ARBA" id="ARBA00022989"/>
    </source>
</evidence>
<gene>
    <name evidence="6" type="ORF">OL497_09255</name>
</gene>
<feature type="transmembrane region" description="Helical" evidence="5">
    <location>
        <begin position="53"/>
        <end position="70"/>
    </location>
</feature>
<name>A0ABT3IJF7_9BACT</name>
<dbReference type="Pfam" id="PF13564">
    <property type="entry name" value="DoxX_2"/>
    <property type="match status" value="1"/>
</dbReference>
<dbReference type="InterPro" id="IPR032808">
    <property type="entry name" value="DoxX"/>
</dbReference>
<evidence type="ECO:0000256" key="4">
    <source>
        <dbReference type="ARBA" id="ARBA00023136"/>
    </source>
</evidence>
<keyword evidence="3 5" id="KW-1133">Transmembrane helix</keyword>
<protein>
    <submittedName>
        <fullName evidence="6">DoxX family protein</fullName>
    </submittedName>
</protein>
<evidence type="ECO:0000313" key="7">
    <source>
        <dbReference type="Proteomes" id="UP001207742"/>
    </source>
</evidence>
<dbReference type="EMBL" id="JAPDNS010000001">
    <property type="protein sequence ID" value="MCW3484079.1"/>
    <property type="molecule type" value="Genomic_DNA"/>
</dbReference>
<evidence type="ECO:0000256" key="2">
    <source>
        <dbReference type="ARBA" id="ARBA00022692"/>
    </source>
</evidence>
<keyword evidence="7" id="KW-1185">Reference proteome</keyword>
<reference evidence="6 7" key="1">
    <citation type="submission" date="2022-10" db="EMBL/GenBank/DDBJ databases">
        <title>Chitinophaga nivalis PC15 sp. nov., isolated from Pyeongchang county, South Korea.</title>
        <authorList>
            <person name="Trinh H.N."/>
        </authorList>
    </citation>
    <scope>NUCLEOTIDE SEQUENCE [LARGE SCALE GENOMIC DNA]</scope>
    <source>
        <strain evidence="6 7">PC14</strain>
    </source>
</reference>
<proteinExistence type="predicted"/>
<dbReference type="RefSeq" id="WP_264729598.1">
    <property type="nucleotide sequence ID" value="NZ_JAPDNR010000001.1"/>
</dbReference>
<keyword evidence="4 5" id="KW-0472">Membrane</keyword>
<sequence length="130" mass="14120">MTTIKSTSIVMRRTGLILYILCILFLLPDAIMKIVKAGPSIKGSVELGWPEHLVPAIGIILLIATILYAIPRTAILGAILLTGYLGGAYAIMLRIGAPAYFPIIFGVLVWAALFLQDERLRALIPFSKKA</sequence>
<feature type="transmembrane region" description="Helical" evidence="5">
    <location>
        <begin position="99"/>
        <end position="115"/>
    </location>
</feature>
<evidence type="ECO:0000256" key="5">
    <source>
        <dbReference type="SAM" id="Phobius"/>
    </source>
</evidence>
<feature type="transmembrane region" description="Helical" evidence="5">
    <location>
        <begin position="75"/>
        <end position="93"/>
    </location>
</feature>
<evidence type="ECO:0000256" key="1">
    <source>
        <dbReference type="ARBA" id="ARBA00004141"/>
    </source>
</evidence>